<organism evidence="1 2">
    <name type="scientific">Ciceribacter thiooxidans</name>
    <dbReference type="NCBI Taxonomy" id="1969821"/>
    <lineage>
        <taxon>Bacteria</taxon>
        <taxon>Pseudomonadati</taxon>
        <taxon>Pseudomonadota</taxon>
        <taxon>Alphaproteobacteria</taxon>
        <taxon>Hyphomicrobiales</taxon>
        <taxon>Rhizobiaceae</taxon>
        <taxon>Ciceribacter</taxon>
    </lineage>
</organism>
<keyword evidence="2" id="KW-1185">Reference proteome</keyword>
<dbReference type="EMBL" id="JBHRTG010000007">
    <property type="protein sequence ID" value="MFC3163096.1"/>
    <property type="molecule type" value="Genomic_DNA"/>
</dbReference>
<dbReference type="RefSeq" id="WP_182305429.1">
    <property type="nucleotide sequence ID" value="NZ_CP059896.1"/>
</dbReference>
<gene>
    <name evidence="1" type="ORF">ACFOHV_07365</name>
</gene>
<name>A0ABV7I0Q5_9HYPH</name>
<comment type="caution">
    <text evidence="1">The sequence shown here is derived from an EMBL/GenBank/DDBJ whole genome shotgun (WGS) entry which is preliminary data.</text>
</comment>
<evidence type="ECO:0000313" key="2">
    <source>
        <dbReference type="Proteomes" id="UP001595647"/>
    </source>
</evidence>
<evidence type="ECO:0000313" key="1">
    <source>
        <dbReference type="EMBL" id="MFC3163096.1"/>
    </source>
</evidence>
<protein>
    <submittedName>
        <fullName evidence="1">Uncharacterized protein</fullName>
    </submittedName>
</protein>
<sequence length="52" mass="5640">MLRSQSLAISCHPSRARMRLRALGLYLRRPDIELAAAGAIALALGFFAATQI</sequence>
<dbReference type="Proteomes" id="UP001595647">
    <property type="component" value="Unassembled WGS sequence"/>
</dbReference>
<accession>A0ABV7I0Q5</accession>
<proteinExistence type="predicted"/>
<reference evidence="2" key="1">
    <citation type="journal article" date="2019" name="Int. J. Syst. Evol. Microbiol.">
        <title>The Global Catalogue of Microorganisms (GCM) 10K type strain sequencing project: providing services to taxonomists for standard genome sequencing and annotation.</title>
        <authorList>
            <consortium name="The Broad Institute Genomics Platform"/>
            <consortium name="The Broad Institute Genome Sequencing Center for Infectious Disease"/>
            <person name="Wu L."/>
            <person name="Ma J."/>
        </authorList>
    </citation>
    <scope>NUCLEOTIDE SEQUENCE [LARGE SCALE GENOMIC DNA]</scope>
    <source>
        <strain evidence="2">KCTC 52231</strain>
    </source>
</reference>